<dbReference type="EMBL" id="RAQK01000001">
    <property type="protein sequence ID" value="RKE97130.1"/>
    <property type="molecule type" value="Genomic_DNA"/>
</dbReference>
<evidence type="ECO:0000313" key="2">
    <source>
        <dbReference type="Proteomes" id="UP000284407"/>
    </source>
</evidence>
<dbReference type="InterPro" id="IPR036679">
    <property type="entry name" value="FlgN-like_sf"/>
</dbReference>
<gene>
    <name evidence="1" type="ORF">C8N30_1716</name>
</gene>
<evidence type="ECO:0008006" key="3">
    <source>
        <dbReference type="Google" id="ProtNLM"/>
    </source>
</evidence>
<name>A0A420DSI1_9RHOB</name>
<protein>
    <recommendedName>
        <fullName evidence="3">FlgN protein</fullName>
    </recommendedName>
</protein>
<accession>A0A420DSI1</accession>
<evidence type="ECO:0000313" key="1">
    <source>
        <dbReference type="EMBL" id="RKE97130.1"/>
    </source>
</evidence>
<comment type="caution">
    <text evidence="1">The sequence shown here is derived from an EMBL/GenBank/DDBJ whole genome shotgun (WGS) entry which is preliminary data.</text>
</comment>
<dbReference type="GO" id="GO:0044780">
    <property type="term" value="P:bacterial-type flagellum assembly"/>
    <property type="evidence" value="ECO:0007669"/>
    <property type="project" value="InterPro"/>
</dbReference>
<organism evidence="1 2">
    <name type="scientific">Sulfitobacter guttiformis</name>
    <dbReference type="NCBI Taxonomy" id="74349"/>
    <lineage>
        <taxon>Bacteria</taxon>
        <taxon>Pseudomonadati</taxon>
        <taxon>Pseudomonadota</taxon>
        <taxon>Alphaproteobacteria</taxon>
        <taxon>Rhodobacterales</taxon>
        <taxon>Roseobacteraceae</taxon>
        <taxon>Sulfitobacter</taxon>
    </lineage>
</organism>
<dbReference type="Proteomes" id="UP000284407">
    <property type="component" value="Unassembled WGS sequence"/>
</dbReference>
<dbReference type="SUPFAM" id="SSF140566">
    <property type="entry name" value="FlgN-like"/>
    <property type="match status" value="1"/>
</dbReference>
<dbReference type="AlphaFoldDB" id="A0A420DSI1"/>
<sequence>MTSNVTDFSKLDSLLEQERVFLLKGDIAGLATLLGAKEQLVELLLSNATAHHDQIRPLEGKLRRNQLLLDGALDGIRAVAARLAALRQVRTALDTYDAQGRKQRVAISTSPKVEKRA</sequence>
<dbReference type="STRING" id="1443111.Z949_3742"/>
<proteinExistence type="predicted"/>
<dbReference type="OrthoDB" id="7862860at2"/>
<reference evidence="1 2" key="1">
    <citation type="submission" date="2018-09" db="EMBL/GenBank/DDBJ databases">
        <title>Genomic Encyclopedia of Archaeal and Bacterial Type Strains, Phase II (KMG-II): from individual species to whole genera.</title>
        <authorList>
            <person name="Goeker M."/>
        </authorList>
    </citation>
    <scope>NUCLEOTIDE SEQUENCE [LARGE SCALE GENOMIC DNA]</scope>
    <source>
        <strain evidence="1 2">DSM 11458</strain>
    </source>
</reference>
<keyword evidence="2" id="KW-1185">Reference proteome</keyword>
<dbReference type="RefSeq" id="WP_025064055.1">
    <property type="nucleotide sequence ID" value="NZ_RAQK01000001.1"/>
</dbReference>